<dbReference type="Proteomes" id="UP000077317">
    <property type="component" value="Chromosome"/>
</dbReference>
<proteinExistence type="predicted"/>
<evidence type="ECO:0000256" key="1">
    <source>
        <dbReference type="SAM" id="Phobius"/>
    </source>
</evidence>
<gene>
    <name evidence="2" type="ORF">A0O21_10400</name>
</gene>
<name>A0A172QAA2_9STRE</name>
<accession>A0A172QAA2</accession>
<dbReference type="InterPro" id="IPR028105">
    <property type="entry name" value="DUF4651"/>
</dbReference>
<keyword evidence="3" id="KW-1185">Reference proteome</keyword>
<dbReference type="EMBL" id="CP014699">
    <property type="protein sequence ID" value="AND80348.1"/>
    <property type="molecule type" value="Genomic_DNA"/>
</dbReference>
<evidence type="ECO:0000313" key="2">
    <source>
        <dbReference type="EMBL" id="AND80348.1"/>
    </source>
</evidence>
<organism evidence="2 3">
    <name type="scientific">Streptococcus pantholopis</name>
    <dbReference type="NCBI Taxonomy" id="1811193"/>
    <lineage>
        <taxon>Bacteria</taxon>
        <taxon>Bacillati</taxon>
        <taxon>Bacillota</taxon>
        <taxon>Bacilli</taxon>
        <taxon>Lactobacillales</taxon>
        <taxon>Streptococcaceae</taxon>
        <taxon>Streptococcus</taxon>
    </lineage>
</organism>
<dbReference type="AlphaFoldDB" id="A0A172QAA2"/>
<feature type="transmembrane region" description="Helical" evidence="1">
    <location>
        <begin position="27"/>
        <end position="47"/>
    </location>
</feature>
<keyword evidence="1" id="KW-0812">Transmembrane</keyword>
<keyword evidence="1" id="KW-0472">Membrane</keyword>
<dbReference type="STRING" id="1811193.A0O21_10400"/>
<reference evidence="2 3" key="1">
    <citation type="journal article" date="2016" name="Int. J. Syst. Evol. Microbiol.">
        <title>Streptococcuspantholopis sp. nov., isolated from faeces of the Tibetan antelope (Pantholops hodgsonii).</title>
        <authorList>
            <person name="Bai X."/>
            <person name="Xiong Y."/>
            <person name="Lu S."/>
            <person name="Jin D."/>
            <person name="Lai X."/>
            <person name="Yang J."/>
            <person name="Niu L."/>
            <person name="Hu S."/>
            <person name="Meng X."/>
            <person name="Pu J."/>
            <person name="Ye C."/>
            <person name="Xu J."/>
        </authorList>
    </citation>
    <scope>NUCLEOTIDE SEQUENCE [LARGE SCALE GENOMIC DNA]</scope>
    <source>
        <strain evidence="2 3">TA 26</strain>
    </source>
</reference>
<keyword evidence="1" id="KW-1133">Transmembrane helix</keyword>
<reference evidence="3" key="2">
    <citation type="submission" date="2016-03" db="EMBL/GenBank/DDBJ databases">
        <title>Streptococcus antelopensis sp. nov., isolated from the feces of the Tibetan antelope (Pantholops hodgsonii) in Hoh Xil National Nature Reserve, Qinghai, China.</title>
        <authorList>
            <person name="Bai X."/>
        </authorList>
    </citation>
    <scope>NUCLEOTIDE SEQUENCE [LARGE SCALE GENOMIC DNA]</scope>
    <source>
        <strain evidence="3">TA 26</strain>
    </source>
</reference>
<dbReference type="Gene3D" id="3.10.450.400">
    <property type="entry name" value="Uncharacterised protein PF15513, DUF4651"/>
    <property type="match status" value="1"/>
</dbReference>
<protein>
    <recommendedName>
        <fullName evidence="4">DUF4651 domain-containing protein</fullName>
    </recommendedName>
</protein>
<evidence type="ECO:0000313" key="3">
    <source>
        <dbReference type="Proteomes" id="UP000077317"/>
    </source>
</evidence>
<evidence type="ECO:0008006" key="4">
    <source>
        <dbReference type="Google" id="ProtNLM"/>
    </source>
</evidence>
<dbReference type="Pfam" id="PF15513">
    <property type="entry name" value="DUF4651"/>
    <property type="match status" value="1"/>
</dbReference>
<sequence length="116" mass="13444">MFLPQFFTFYFSIFYDKIKIMKNKKGILISGAGFLMLGSAFLIKAALENGRQIKKYELAQAELRQFFGRFGEIAVLYVNELTSDKETVRGGVVMTDGTIYHFRYKDGGIRFREEKQ</sequence>
<dbReference type="KEGG" id="spat:A0O21_10400"/>